<evidence type="ECO:0000313" key="2">
    <source>
        <dbReference type="EMBL" id="KAH0616442.1"/>
    </source>
</evidence>
<keyword evidence="1" id="KW-0472">Membrane</keyword>
<keyword evidence="1" id="KW-0812">Transmembrane</keyword>
<feature type="transmembrane region" description="Helical" evidence="1">
    <location>
        <begin position="12"/>
        <end position="32"/>
    </location>
</feature>
<dbReference type="Proteomes" id="UP000826234">
    <property type="component" value="Unassembled WGS sequence"/>
</dbReference>
<feature type="transmembrane region" description="Helical" evidence="1">
    <location>
        <begin position="114"/>
        <end position="138"/>
    </location>
</feature>
<organism evidence="2 3">
    <name type="scientific">Phrynosoma platyrhinos</name>
    <name type="common">Desert horned lizard</name>
    <dbReference type="NCBI Taxonomy" id="52577"/>
    <lineage>
        <taxon>Eukaryota</taxon>
        <taxon>Metazoa</taxon>
        <taxon>Chordata</taxon>
        <taxon>Craniata</taxon>
        <taxon>Vertebrata</taxon>
        <taxon>Euteleostomi</taxon>
        <taxon>Lepidosauria</taxon>
        <taxon>Squamata</taxon>
        <taxon>Bifurcata</taxon>
        <taxon>Unidentata</taxon>
        <taxon>Episquamata</taxon>
        <taxon>Toxicofera</taxon>
        <taxon>Iguania</taxon>
        <taxon>Phrynosomatidae</taxon>
        <taxon>Phrynosomatinae</taxon>
        <taxon>Phrynosoma</taxon>
    </lineage>
</organism>
<dbReference type="PANTHER" id="PTHR15260:SF1">
    <property type="entry name" value="SARCOSPAN"/>
    <property type="match status" value="1"/>
</dbReference>
<reference evidence="2 3" key="1">
    <citation type="journal article" date="2022" name="Gigascience">
        <title>A chromosome-level genome assembly and annotation of the desert horned lizard, Phrynosoma platyrhinos, provides insight into chromosomal rearrangements among reptiles.</title>
        <authorList>
            <person name="Koochekian N."/>
            <person name="Ascanio A."/>
            <person name="Farleigh K."/>
            <person name="Card D.C."/>
            <person name="Schield D.R."/>
            <person name="Castoe T.A."/>
            <person name="Jezkova T."/>
        </authorList>
    </citation>
    <scope>NUCLEOTIDE SEQUENCE [LARGE SCALE GENOMIC DNA]</scope>
    <source>
        <strain evidence="2">NK-2021</strain>
    </source>
</reference>
<evidence type="ECO:0000256" key="1">
    <source>
        <dbReference type="SAM" id="Phobius"/>
    </source>
</evidence>
<dbReference type="InterPro" id="IPR030429">
    <property type="entry name" value="Sarcospan"/>
</dbReference>
<feature type="transmembrane region" description="Helical" evidence="1">
    <location>
        <begin position="44"/>
        <end position="64"/>
    </location>
</feature>
<proteinExistence type="predicted"/>
<comment type="caution">
    <text evidence="2">The sequence shown here is derived from an EMBL/GenBank/DDBJ whole genome shotgun (WGS) entry which is preliminary data.</text>
</comment>
<name>A0ABQ7SGP8_PHRPL</name>
<dbReference type="EMBL" id="JAIPUX010005290">
    <property type="protein sequence ID" value="KAH0616442.1"/>
    <property type="molecule type" value="Genomic_DNA"/>
</dbReference>
<sequence>MGVMKLERAYHSNKVCVVALLGLVMLCISYQPDEKTCIQFAIKVAYFLLSALSLIVCVLAVAFASYRYSQITQFTCEAIPEICRCKLDTVDPLSRTFMFQNVLDCADITSTFSLYLLIQIVLNLLAAIVGFAVCFVMWKDRYQIFYVGIRFHSLTAPEGQQQKV</sequence>
<evidence type="ECO:0000313" key="3">
    <source>
        <dbReference type="Proteomes" id="UP000826234"/>
    </source>
</evidence>
<dbReference type="PANTHER" id="PTHR15260">
    <property type="entry name" value="SARCOSPAN"/>
    <property type="match status" value="1"/>
</dbReference>
<accession>A0ABQ7SGP8</accession>
<protein>
    <recommendedName>
        <fullName evidence="4">Sarcospan</fullName>
    </recommendedName>
</protein>
<evidence type="ECO:0008006" key="4">
    <source>
        <dbReference type="Google" id="ProtNLM"/>
    </source>
</evidence>
<gene>
    <name evidence="2" type="ORF">JD844_027537</name>
</gene>
<keyword evidence="3" id="KW-1185">Reference proteome</keyword>
<keyword evidence="1" id="KW-1133">Transmembrane helix</keyword>